<sequence>MLISAYVVLAASLLGATRAADYPFDLTTLSAPDGSITAKFVSFGATMTELWVKDRKGKPRDVILGYDDNSQLLTDPAHPVFNPIVGRYANRIRNGTFTIPITKSPSPDDPNAFHIPTNDHDGKDFLGYSSLGTFFEVLFIRSSDFTWCVTYKHVDNVDEGFPGVVTAFAKHEVSNGGVLKTTVSATATQKTPIMLTQHIYWNLDAFQDGSNNILNHHLKVDASRVIALDSFALPTGDFINVTNSPFDFRREQQIGARWDNTVDLCGSGCQGYDHAWVYDNDASRNVGTSLWSDLSGIKVDISTNQPATQVYTSFWLDTPRKATHGGPSLSYGRWSAVAIEQEGYLDAINTPEWGVDQISTMQAASFRLPWRQFAGARGVRTFHASIPTQKKKAKVEIDDLFADPESQVAPSAGSNTTPQTHGRLRKRGLTSAARAEHFNQLVGFVSPRLGKKPELKTPRVRKSAWTHLVGLASTQEQLEKVVELLPKWKDMDCEFGDKFGDLLARRCDELSCPLLALKVFGDYSRYGVKMKLVAGRHLIHSLHMKYPIEDTIAAASLYSVYSLPPIAQDLPSCSMLIHACYKHNSKHSLQVAEALVPRLRTLLESRPPLKVKKESPRLAQDPSPKWLLSSLKQLDQVLYERNGRKAEEWLRTWRSQSGYAKPIDTTTATTSSP</sequence>
<evidence type="ECO:0000313" key="2">
    <source>
        <dbReference type="Proteomes" id="UP000824881"/>
    </source>
</evidence>
<proteinExistence type="predicted"/>
<keyword evidence="2" id="KW-1185">Reference proteome</keyword>
<dbReference type="Proteomes" id="UP000824881">
    <property type="component" value="Unassembled WGS sequence"/>
</dbReference>
<organism evidence="1 2">
    <name type="scientific">Pleurotus cornucopiae</name>
    <name type="common">Cornucopia mushroom</name>
    <dbReference type="NCBI Taxonomy" id="5321"/>
    <lineage>
        <taxon>Eukaryota</taxon>
        <taxon>Fungi</taxon>
        <taxon>Dikarya</taxon>
        <taxon>Basidiomycota</taxon>
        <taxon>Agaricomycotina</taxon>
        <taxon>Agaricomycetes</taxon>
        <taxon>Agaricomycetidae</taxon>
        <taxon>Agaricales</taxon>
        <taxon>Pleurotineae</taxon>
        <taxon>Pleurotaceae</taxon>
        <taxon>Pleurotus</taxon>
    </lineage>
</organism>
<accession>A0ACB7ILF7</accession>
<gene>
    <name evidence="1" type="ORF">CCMSSC00406_0007276</name>
</gene>
<evidence type="ECO:0000313" key="1">
    <source>
        <dbReference type="EMBL" id="KAG9218353.1"/>
    </source>
</evidence>
<comment type="caution">
    <text evidence="1">The sequence shown here is derived from an EMBL/GenBank/DDBJ whole genome shotgun (WGS) entry which is preliminary data.</text>
</comment>
<name>A0ACB7ILF7_PLECO</name>
<dbReference type="EMBL" id="WQMT02000010">
    <property type="protein sequence ID" value="KAG9218353.1"/>
    <property type="molecule type" value="Genomic_DNA"/>
</dbReference>
<reference evidence="1 2" key="1">
    <citation type="journal article" date="2021" name="Appl. Environ. Microbiol.">
        <title>Genetic linkage and physical mapping for an oyster mushroom Pleurotus cornucopiae and QTL analysis for the trait cap color.</title>
        <authorList>
            <person name="Zhang Y."/>
            <person name="Gao W."/>
            <person name="Sonnenberg A."/>
            <person name="Chen Q."/>
            <person name="Zhang J."/>
            <person name="Huang C."/>
        </authorList>
    </citation>
    <scope>NUCLEOTIDE SEQUENCE [LARGE SCALE GENOMIC DNA]</scope>
    <source>
        <strain evidence="1">CCMSSC00406</strain>
    </source>
</reference>
<protein>
    <submittedName>
        <fullName evidence="1">Uncharacterized protein</fullName>
    </submittedName>
</protein>